<protein>
    <submittedName>
        <fullName evidence="1">Uncharacterized protein</fullName>
    </submittedName>
</protein>
<sequence length="94" mass="10605">MYMMYVLRCAVGNTLTEERHVREAWGVVQEQADAILATTTDASAIARTEEYAVDGDHCVDESPVTTTRFRPSAWELRSVYRAIRSYAVSFLLGK</sequence>
<keyword evidence="2" id="KW-1185">Reference proteome</keyword>
<evidence type="ECO:0000313" key="2">
    <source>
        <dbReference type="Proteomes" id="UP000032180"/>
    </source>
</evidence>
<proteinExistence type="predicted"/>
<dbReference type="HOGENOM" id="CLU_2389397_0_0_1"/>
<accession>A0A0D9WII6</accession>
<organism evidence="1 2">
    <name type="scientific">Leersia perrieri</name>
    <dbReference type="NCBI Taxonomy" id="77586"/>
    <lineage>
        <taxon>Eukaryota</taxon>
        <taxon>Viridiplantae</taxon>
        <taxon>Streptophyta</taxon>
        <taxon>Embryophyta</taxon>
        <taxon>Tracheophyta</taxon>
        <taxon>Spermatophyta</taxon>
        <taxon>Magnoliopsida</taxon>
        <taxon>Liliopsida</taxon>
        <taxon>Poales</taxon>
        <taxon>Poaceae</taxon>
        <taxon>BOP clade</taxon>
        <taxon>Oryzoideae</taxon>
        <taxon>Oryzeae</taxon>
        <taxon>Oryzinae</taxon>
        <taxon>Leersia</taxon>
    </lineage>
</organism>
<evidence type="ECO:0000313" key="1">
    <source>
        <dbReference type="EnsemblPlants" id="LPERR05G18320.1"/>
    </source>
</evidence>
<dbReference type="Gene3D" id="3.90.1150.10">
    <property type="entry name" value="Aspartate Aminotransferase, domain 1"/>
    <property type="match status" value="1"/>
</dbReference>
<reference evidence="2" key="2">
    <citation type="submission" date="2013-12" db="EMBL/GenBank/DDBJ databases">
        <authorList>
            <person name="Yu Y."/>
            <person name="Lee S."/>
            <person name="de Baynast K."/>
            <person name="Wissotski M."/>
            <person name="Liu L."/>
            <person name="Talag J."/>
            <person name="Goicoechea J."/>
            <person name="Angelova A."/>
            <person name="Jetty R."/>
            <person name="Kudrna D."/>
            <person name="Golser W."/>
            <person name="Rivera L."/>
            <person name="Zhang J."/>
            <person name="Wing R."/>
        </authorList>
    </citation>
    <scope>NUCLEOTIDE SEQUENCE</scope>
</reference>
<reference evidence="1" key="3">
    <citation type="submission" date="2015-04" db="UniProtKB">
        <authorList>
            <consortium name="EnsemblPlants"/>
        </authorList>
    </citation>
    <scope>IDENTIFICATION</scope>
</reference>
<dbReference type="Proteomes" id="UP000032180">
    <property type="component" value="Chromosome 5"/>
</dbReference>
<reference evidence="1 2" key="1">
    <citation type="submission" date="2012-08" db="EMBL/GenBank/DDBJ databases">
        <title>Oryza genome evolution.</title>
        <authorList>
            <person name="Wing R.A."/>
        </authorList>
    </citation>
    <scope>NUCLEOTIDE SEQUENCE</scope>
</reference>
<dbReference type="Gramene" id="LPERR05G18320.1">
    <property type="protein sequence ID" value="LPERR05G18320.1"/>
    <property type="gene ID" value="LPERR05G18320"/>
</dbReference>
<name>A0A0D9WII6_9ORYZ</name>
<dbReference type="InterPro" id="IPR015422">
    <property type="entry name" value="PyrdxlP-dep_Trfase_small"/>
</dbReference>
<dbReference type="EnsemblPlants" id="LPERR05G18320.1">
    <property type="protein sequence ID" value="LPERR05G18320.1"/>
    <property type="gene ID" value="LPERR05G18320"/>
</dbReference>
<dbReference type="AlphaFoldDB" id="A0A0D9WII6"/>
<dbReference type="STRING" id="77586.A0A0D9WII6"/>